<evidence type="ECO:0000256" key="2">
    <source>
        <dbReference type="ARBA" id="ARBA00022695"/>
    </source>
</evidence>
<feature type="non-terminal residue" evidence="9">
    <location>
        <position position="873"/>
    </location>
</feature>
<keyword evidence="3" id="KW-0540">Nuclease</keyword>
<keyword evidence="10" id="KW-1185">Reference proteome</keyword>
<evidence type="ECO:0000256" key="5">
    <source>
        <dbReference type="ARBA" id="ARBA00022801"/>
    </source>
</evidence>
<dbReference type="PANTHER" id="PTHR37984">
    <property type="entry name" value="PROTEIN CBG26694"/>
    <property type="match status" value="1"/>
</dbReference>
<comment type="caution">
    <text evidence="9">The sequence shown here is derived from an EMBL/GenBank/DDBJ whole genome shotgun (WGS) entry which is preliminary data.</text>
</comment>
<proteinExistence type="predicted"/>
<dbReference type="GO" id="GO:0004519">
    <property type="term" value="F:endonuclease activity"/>
    <property type="evidence" value="ECO:0007669"/>
    <property type="project" value="UniProtKB-KW"/>
</dbReference>
<dbReference type="PROSITE" id="PS50878">
    <property type="entry name" value="RT_POL"/>
    <property type="match status" value="1"/>
</dbReference>
<dbReference type="GO" id="GO:0003964">
    <property type="term" value="F:RNA-directed DNA polymerase activity"/>
    <property type="evidence" value="ECO:0007669"/>
    <property type="project" value="UniProtKB-KW"/>
</dbReference>
<keyword evidence="4" id="KW-0255">Endonuclease</keyword>
<dbReference type="Gene3D" id="3.10.10.10">
    <property type="entry name" value="HIV Type 1 Reverse Transcriptase, subunit A, domain 1"/>
    <property type="match status" value="1"/>
</dbReference>
<dbReference type="Pfam" id="PF17917">
    <property type="entry name" value="RT_RNaseH"/>
    <property type="match status" value="1"/>
</dbReference>
<dbReference type="Pfam" id="PF17921">
    <property type="entry name" value="Integrase_H2C2"/>
    <property type="match status" value="1"/>
</dbReference>
<dbReference type="FunFam" id="3.30.70.270:FF:000020">
    <property type="entry name" value="Transposon Tf2-6 polyprotein-like Protein"/>
    <property type="match status" value="1"/>
</dbReference>
<dbReference type="PANTHER" id="PTHR37984:SF5">
    <property type="entry name" value="PROTEIN NYNRIN-LIKE"/>
    <property type="match status" value="1"/>
</dbReference>
<dbReference type="InterPro" id="IPR000477">
    <property type="entry name" value="RT_dom"/>
</dbReference>
<feature type="domain" description="Reverse transcriptase" evidence="8">
    <location>
        <begin position="233"/>
        <end position="414"/>
    </location>
</feature>
<reference evidence="9 10" key="1">
    <citation type="submission" date="2016-10" db="EMBL/GenBank/DDBJ databases">
        <title>Genome sequence of the basidiomycete white-rot fungus Trametes pubescens.</title>
        <authorList>
            <person name="Makela M.R."/>
            <person name="Granchi Z."/>
            <person name="Peng M."/>
            <person name="De Vries R.P."/>
            <person name="Grigoriev I."/>
            <person name="Riley R."/>
            <person name="Hilden K."/>
        </authorList>
    </citation>
    <scope>NUCLEOTIDE SEQUENCE [LARGE SCALE GENOMIC DNA]</scope>
    <source>
        <strain evidence="9 10">FBCC735</strain>
    </source>
</reference>
<dbReference type="Gene3D" id="1.10.340.70">
    <property type="match status" value="1"/>
</dbReference>
<name>A0A1M2VHV5_TRAPU</name>
<dbReference type="SUPFAM" id="SSF56672">
    <property type="entry name" value="DNA/RNA polymerases"/>
    <property type="match status" value="1"/>
</dbReference>
<gene>
    <name evidence="9" type="ORF">TRAPUB_1962</name>
</gene>
<keyword evidence="2" id="KW-0548">Nucleotidyltransferase</keyword>
<dbReference type="Gene3D" id="3.30.70.270">
    <property type="match status" value="2"/>
</dbReference>
<evidence type="ECO:0000256" key="1">
    <source>
        <dbReference type="ARBA" id="ARBA00022679"/>
    </source>
</evidence>
<dbReference type="InterPro" id="IPR050951">
    <property type="entry name" value="Retrovirus_Pol_polyprotein"/>
</dbReference>
<dbReference type="InterPro" id="IPR043502">
    <property type="entry name" value="DNA/RNA_pol_sf"/>
</dbReference>
<keyword evidence="1" id="KW-0808">Transferase</keyword>
<dbReference type="EMBL" id="MNAD01001213">
    <property type="protein sequence ID" value="OJT07184.1"/>
    <property type="molecule type" value="Genomic_DNA"/>
</dbReference>
<keyword evidence="6" id="KW-0695">RNA-directed DNA polymerase</keyword>
<organism evidence="9 10">
    <name type="scientific">Trametes pubescens</name>
    <name type="common">White-rot fungus</name>
    <dbReference type="NCBI Taxonomy" id="154538"/>
    <lineage>
        <taxon>Eukaryota</taxon>
        <taxon>Fungi</taxon>
        <taxon>Dikarya</taxon>
        <taxon>Basidiomycota</taxon>
        <taxon>Agaricomycotina</taxon>
        <taxon>Agaricomycetes</taxon>
        <taxon>Polyporales</taxon>
        <taxon>Polyporaceae</taxon>
        <taxon>Trametes</taxon>
    </lineage>
</organism>
<dbReference type="InterPro" id="IPR041373">
    <property type="entry name" value="RT_RNaseH"/>
</dbReference>
<dbReference type="STRING" id="154538.A0A1M2VHV5"/>
<evidence type="ECO:0000256" key="3">
    <source>
        <dbReference type="ARBA" id="ARBA00022722"/>
    </source>
</evidence>
<dbReference type="InterPro" id="IPR043128">
    <property type="entry name" value="Rev_trsase/Diguanyl_cyclase"/>
</dbReference>
<sequence length="873" mass="98091">MALGNAFNGAGVEVVEWVKLRVSVPDCTWSSVSVHAFIVPSLCAPIILGTPFFVRNNILVDVAHKALWHVESGRDLTIVSSPTSSVEHGAPRSEKTRREEQRKDKAEYLELQRRLAFTAHRDTAREIAVNVPTIAALPPRFSRRPKERKPTIAAIREKVEELALLESLKREDAHMKERFADCFPEDIPHLRDLPTDVVHEINLKDANLTIVRRQYDCPKKYREVWKTLLQQHLDAGRLRPSSSPYASPSFLVPKSDPSALPRWVNDYRVLNDNTIPDVHPLPSIQEILSDCGRGIIWAKLDMTNSFYQTPMKPEHIKYTAVTTPFGLYEWTVMPQGCRNAPSTHQRRMFSALREHIGVICHVYLDDIIIWSSSLEEHRRNVETVLNALRKNKLYCSLKKTDLFCIELGFLGHKISRNGIAPDGEKVAKIANWPTPKNATDVRSFLGLVRYVASFLPHLAELTTVLNPLTTKEAEKNFEWNSKHDEAFDAVKGLVLSHECLTVIDHQNLGDNKIFVSTDASDYCTGAVLMYGPTVEAARPVAFESSQLNSAELNYPVHEKELLAIVRALKKWRIDLLGVPFTVFTDHRTLENFATQKHLSRRQARWQEFLGQYDYTIAYIKGSDNGAADALSRLTVPVIDPSSLSDPAIATLTLLDGALAGLTAVERTHVTVRPTVAAIGALRVASDPVWLERIRAGYADDAWSMRLLAMLNDGRLDTFEKFRAGNLDGRESTGIAVRNSLLYIGDRLCIPRVSDLREGIFRMAHDSLGHFGFDKSYAAIRDAYFWPNMRTELEKLYIPSCDACQRNKGTTRKPAGPLHPLPVPDGRCDSVAIDFIGPLPEDGGFNSICTMTDRLGSELRFVPCRTDMTAEDFA</sequence>
<feature type="region of interest" description="Disordered" evidence="7">
    <location>
        <begin position="80"/>
        <end position="103"/>
    </location>
</feature>
<evidence type="ECO:0000313" key="10">
    <source>
        <dbReference type="Proteomes" id="UP000184267"/>
    </source>
</evidence>
<dbReference type="OrthoDB" id="3232518at2759"/>
<evidence type="ECO:0000256" key="7">
    <source>
        <dbReference type="SAM" id="MobiDB-lite"/>
    </source>
</evidence>
<feature type="compositionally biased region" description="Basic and acidic residues" evidence="7">
    <location>
        <begin position="89"/>
        <end position="103"/>
    </location>
</feature>
<accession>A0A1M2VHV5</accession>
<dbReference type="Proteomes" id="UP000184267">
    <property type="component" value="Unassembled WGS sequence"/>
</dbReference>
<evidence type="ECO:0000256" key="6">
    <source>
        <dbReference type="ARBA" id="ARBA00022918"/>
    </source>
</evidence>
<dbReference type="InterPro" id="IPR041588">
    <property type="entry name" value="Integrase_H2C2"/>
</dbReference>
<evidence type="ECO:0000313" key="9">
    <source>
        <dbReference type="EMBL" id="OJT07184.1"/>
    </source>
</evidence>
<dbReference type="OMA" id="QHIGTIC"/>
<protein>
    <submittedName>
        <fullName evidence="9">Transposon Tf2-12 polyprotein</fullName>
    </submittedName>
</protein>
<dbReference type="AlphaFoldDB" id="A0A1M2VHV5"/>
<dbReference type="CDD" id="cd09274">
    <property type="entry name" value="RNase_HI_RT_Ty3"/>
    <property type="match status" value="1"/>
</dbReference>
<evidence type="ECO:0000256" key="4">
    <source>
        <dbReference type="ARBA" id="ARBA00022759"/>
    </source>
</evidence>
<evidence type="ECO:0000259" key="8">
    <source>
        <dbReference type="PROSITE" id="PS50878"/>
    </source>
</evidence>
<dbReference type="CDD" id="cd01647">
    <property type="entry name" value="RT_LTR"/>
    <property type="match status" value="1"/>
</dbReference>
<keyword evidence="5" id="KW-0378">Hydrolase</keyword>
<dbReference type="Pfam" id="PF00078">
    <property type="entry name" value="RVT_1"/>
    <property type="match status" value="1"/>
</dbReference>
<dbReference type="GO" id="GO:0016787">
    <property type="term" value="F:hydrolase activity"/>
    <property type="evidence" value="ECO:0007669"/>
    <property type="project" value="UniProtKB-KW"/>
</dbReference>